<organism evidence="1 2">
    <name type="scientific">Streptomyces violaceus</name>
    <name type="common">Streptomyces venezuelae</name>
    <dbReference type="NCBI Taxonomy" id="1936"/>
    <lineage>
        <taxon>Bacteria</taxon>
        <taxon>Bacillati</taxon>
        <taxon>Actinomycetota</taxon>
        <taxon>Actinomycetes</taxon>
        <taxon>Kitasatosporales</taxon>
        <taxon>Streptomycetaceae</taxon>
        <taxon>Streptomyces</taxon>
    </lineage>
</organism>
<gene>
    <name evidence="1" type="ORF">OHB29_03405</name>
</gene>
<dbReference type="Proteomes" id="UP001341259">
    <property type="component" value="Chromosome"/>
</dbReference>
<name>A0ABZ1NLG7_STRVL</name>
<keyword evidence="2" id="KW-1185">Reference proteome</keyword>
<evidence type="ECO:0000313" key="2">
    <source>
        <dbReference type="Proteomes" id="UP001341259"/>
    </source>
</evidence>
<evidence type="ECO:0008006" key="3">
    <source>
        <dbReference type="Google" id="ProtNLM"/>
    </source>
</evidence>
<dbReference type="EMBL" id="CP107906">
    <property type="protein sequence ID" value="WUG92143.1"/>
    <property type="molecule type" value="Genomic_DNA"/>
</dbReference>
<dbReference type="RefSeq" id="WP_328336571.1">
    <property type="nucleotide sequence ID" value="NZ_CP107906.1"/>
</dbReference>
<protein>
    <recommendedName>
        <fullName evidence="3">RING-type domain-containing protein</fullName>
    </recommendedName>
</protein>
<accession>A0ABZ1NLG7</accession>
<reference evidence="1 2" key="1">
    <citation type="submission" date="2022-10" db="EMBL/GenBank/DDBJ databases">
        <title>The complete genomes of actinobacterial strains from the NBC collection.</title>
        <authorList>
            <person name="Joergensen T.S."/>
            <person name="Alvarez Arevalo M."/>
            <person name="Sterndorff E.B."/>
            <person name="Faurdal D."/>
            <person name="Vuksanovic O."/>
            <person name="Mourched A.-S."/>
            <person name="Charusanti P."/>
            <person name="Shaw S."/>
            <person name="Blin K."/>
            <person name="Weber T."/>
        </authorList>
    </citation>
    <scope>NUCLEOTIDE SEQUENCE [LARGE SCALE GENOMIC DNA]</scope>
    <source>
        <strain evidence="1 2">NBC_00456</strain>
    </source>
</reference>
<evidence type="ECO:0000313" key="1">
    <source>
        <dbReference type="EMBL" id="WUG92143.1"/>
    </source>
</evidence>
<sequence>MAYTPAQLDGIACIVCADEDGVMAPVGTVDGCQIFAHRSCVDKPAPAPFGPAFLVVGPLATDDDVDNLRGYAMDVATEMGAPTVYATHTDYSVTDFAAVFVLGSIAELRDAPTLVLVAEALAAGMQVLEPQSPQVAGRCDECGQAQTVRTVTDEYGDTLCAGCREEVTCAWCTEASDATMEVVERGEMWVPAHAACASGVVPVAA</sequence>
<proteinExistence type="predicted"/>